<organism evidence="3 4">
    <name type="scientific">Hexamita inflata</name>
    <dbReference type="NCBI Taxonomy" id="28002"/>
    <lineage>
        <taxon>Eukaryota</taxon>
        <taxon>Metamonada</taxon>
        <taxon>Diplomonadida</taxon>
        <taxon>Hexamitidae</taxon>
        <taxon>Hexamitinae</taxon>
        <taxon>Hexamita</taxon>
    </lineage>
</organism>
<dbReference type="SUPFAM" id="SSF54928">
    <property type="entry name" value="RNA-binding domain, RBD"/>
    <property type="match status" value="2"/>
</dbReference>
<protein>
    <submittedName>
        <fullName evidence="3">Transcription_termination factor Rho</fullName>
    </submittedName>
</protein>
<feature type="compositionally biased region" description="Polar residues" evidence="1">
    <location>
        <begin position="332"/>
        <end position="392"/>
    </location>
</feature>
<feature type="region of interest" description="Disordered" evidence="1">
    <location>
        <begin position="222"/>
        <end position="411"/>
    </location>
</feature>
<feature type="compositionally biased region" description="Low complexity" evidence="1">
    <location>
        <begin position="320"/>
        <end position="331"/>
    </location>
</feature>
<feature type="compositionally biased region" description="Low complexity" evidence="1">
    <location>
        <begin position="287"/>
        <end position="313"/>
    </location>
</feature>
<evidence type="ECO:0000259" key="2">
    <source>
        <dbReference type="SMART" id="SM00360"/>
    </source>
</evidence>
<dbReference type="CDD" id="cd00590">
    <property type="entry name" value="RRM_SF"/>
    <property type="match status" value="1"/>
</dbReference>
<dbReference type="InterPro" id="IPR012677">
    <property type="entry name" value="Nucleotide-bd_a/b_plait_sf"/>
</dbReference>
<reference evidence="3 4" key="1">
    <citation type="submission" date="2024-07" db="EMBL/GenBank/DDBJ databases">
        <authorList>
            <person name="Akdeniz Z."/>
        </authorList>
    </citation>
    <scope>NUCLEOTIDE SEQUENCE [LARGE SCALE GENOMIC DNA]</scope>
</reference>
<proteinExistence type="predicted"/>
<name>A0ABP1KQ15_9EUKA</name>
<comment type="caution">
    <text evidence="3">The sequence shown here is derived from an EMBL/GenBank/DDBJ whole genome shotgun (WGS) entry which is preliminary data.</text>
</comment>
<dbReference type="InterPro" id="IPR000504">
    <property type="entry name" value="RRM_dom"/>
</dbReference>
<dbReference type="Proteomes" id="UP001642409">
    <property type="component" value="Unassembled WGS sequence"/>
</dbReference>
<accession>A0ABP1KQ15</accession>
<feature type="compositionally biased region" description="Basic and acidic residues" evidence="1">
    <location>
        <begin position="226"/>
        <end position="257"/>
    </location>
</feature>
<feature type="domain" description="RRM" evidence="2">
    <location>
        <begin position="21"/>
        <end position="92"/>
    </location>
</feature>
<evidence type="ECO:0000313" key="3">
    <source>
        <dbReference type="EMBL" id="CAL6066776.1"/>
    </source>
</evidence>
<dbReference type="Pfam" id="PF00076">
    <property type="entry name" value="RRM_1"/>
    <property type="match status" value="1"/>
</dbReference>
<gene>
    <name evidence="3" type="ORF">HINF_LOCUS52687</name>
</gene>
<dbReference type="SMART" id="SM00360">
    <property type="entry name" value="RRM"/>
    <property type="match status" value="2"/>
</dbReference>
<sequence length="504" mass="58269">MQDQQISETPFGVTQEFRSNMVVVRPVSATMTEDVLRNCFTNYGSIKLVRISPGKNETQQPEGQVYFENQLDLVKFIASHTDLRFEQPDGVNSVIRLPKQEKSCLVLNRIPLSTTSAQLQSVLIPFLEEKTGRQMAVTPAVFEATRGSQCTATLQFALEKDMEEAYKYLLEDEFTLRVGRLLNGEDSKLVSLEETSRRHEFKETIVNKGEILKIPVSRYNPNQKLESQKRYNQDRPQFDNRRDQYEQRGGYEQRGNYEQRNGGYEQRTGGYDQRNGYDQRQGYEPRQNSYQPNQGQQGYQQNYSQGSYQGQQQFQKPAGYQQSYQPQSYQPASNTTGQPVTTNYFQPSASYGQQTTQPQASAYGQPSYADPNSYQSYGSSYQTKPNDYQQKPFQREYQPRDSYQQRELGQREEIDYSKGRLSAVSVYLTNVPKQADERDISEALSRFKQPTRIKDLPTNHPSFKSVIVYFDDEQAVKSALSCRDPIRCQNETIIIKEHYQTRKL</sequence>
<keyword evidence="4" id="KW-1185">Reference proteome</keyword>
<dbReference type="Gene3D" id="3.30.70.330">
    <property type="match status" value="1"/>
</dbReference>
<dbReference type="InterPro" id="IPR035979">
    <property type="entry name" value="RBD_domain_sf"/>
</dbReference>
<dbReference type="EMBL" id="CAXDID020000264">
    <property type="protein sequence ID" value="CAL6066776.1"/>
    <property type="molecule type" value="Genomic_DNA"/>
</dbReference>
<feature type="domain" description="RRM" evidence="2">
    <location>
        <begin position="425"/>
        <end position="496"/>
    </location>
</feature>
<evidence type="ECO:0000313" key="4">
    <source>
        <dbReference type="Proteomes" id="UP001642409"/>
    </source>
</evidence>
<evidence type="ECO:0000256" key="1">
    <source>
        <dbReference type="SAM" id="MobiDB-lite"/>
    </source>
</evidence>